<organism evidence="1 2">
    <name type="scientific">Diacronema lutheri</name>
    <name type="common">Unicellular marine alga</name>
    <name type="synonym">Monochrysis lutheri</name>
    <dbReference type="NCBI Taxonomy" id="2081491"/>
    <lineage>
        <taxon>Eukaryota</taxon>
        <taxon>Haptista</taxon>
        <taxon>Haptophyta</taxon>
        <taxon>Pavlovophyceae</taxon>
        <taxon>Pavlovales</taxon>
        <taxon>Pavlovaceae</taxon>
        <taxon>Diacronema</taxon>
    </lineage>
</organism>
<proteinExistence type="predicted"/>
<sequence>MAADSGERAEHSAFRELVQCHLYGRADGVALLTLAGACIYAEGCLLALVDETAERRSSLVGLAADEGGADGAVAAGLDLLGRHFVCVERWTDGFHAVSAARKGVGASGELRRQTLLGMHVRHSVLAVAHAAALGGSDGQEARAMALHLADILRGGPAPAGVP</sequence>
<gene>
    <name evidence="1" type="ORF">KFE25_001846</name>
</gene>
<dbReference type="Proteomes" id="UP000751190">
    <property type="component" value="Unassembled WGS sequence"/>
</dbReference>
<dbReference type="OrthoDB" id="10612388at2759"/>
<reference evidence="1" key="1">
    <citation type="submission" date="2021-05" db="EMBL/GenBank/DDBJ databases">
        <title>The genome of the haptophyte Pavlova lutheri (Diacronema luteri, Pavlovales) - a model for lipid biosynthesis in eukaryotic algae.</title>
        <authorList>
            <person name="Hulatt C.J."/>
            <person name="Posewitz M.C."/>
        </authorList>
    </citation>
    <scope>NUCLEOTIDE SEQUENCE</scope>
    <source>
        <strain evidence="1">NIVA-4/92</strain>
    </source>
</reference>
<evidence type="ECO:0000313" key="1">
    <source>
        <dbReference type="EMBL" id="KAG8463073.1"/>
    </source>
</evidence>
<protein>
    <submittedName>
        <fullName evidence="1">Uncharacterized protein</fullName>
    </submittedName>
</protein>
<dbReference type="EMBL" id="JAGTXO010000018">
    <property type="protein sequence ID" value="KAG8463073.1"/>
    <property type="molecule type" value="Genomic_DNA"/>
</dbReference>
<name>A0A8J6CD16_DIALT</name>
<evidence type="ECO:0000313" key="2">
    <source>
        <dbReference type="Proteomes" id="UP000751190"/>
    </source>
</evidence>
<accession>A0A8J6CD16</accession>
<keyword evidence="2" id="KW-1185">Reference proteome</keyword>
<comment type="caution">
    <text evidence="1">The sequence shown here is derived from an EMBL/GenBank/DDBJ whole genome shotgun (WGS) entry which is preliminary data.</text>
</comment>
<dbReference type="AlphaFoldDB" id="A0A8J6CD16"/>